<reference evidence="8" key="1">
    <citation type="submission" date="2021-12" db="EMBL/GenBank/DDBJ databases">
        <authorList>
            <person name="King R."/>
        </authorList>
    </citation>
    <scope>NUCLEOTIDE SEQUENCE</scope>
</reference>
<dbReference type="Proteomes" id="UP001152759">
    <property type="component" value="Chromosome 3"/>
</dbReference>
<dbReference type="AlphaFoldDB" id="A0A9P0AAL7"/>
<dbReference type="Pfam" id="PF01940">
    <property type="entry name" value="DUF92"/>
    <property type="match status" value="1"/>
</dbReference>
<accession>A0A9P0AAL7</accession>
<evidence type="ECO:0000313" key="8">
    <source>
        <dbReference type="EMBL" id="CAH0386823.1"/>
    </source>
</evidence>
<dbReference type="GO" id="GO:0016020">
    <property type="term" value="C:membrane"/>
    <property type="evidence" value="ECO:0007669"/>
    <property type="project" value="UniProtKB-SubCell"/>
</dbReference>
<dbReference type="KEGG" id="btab:109043855"/>
<feature type="transmembrane region" description="Helical" evidence="7">
    <location>
        <begin position="7"/>
        <end position="30"/>
    </location>
</feature>
<organism evidence="8 9">
    <name type="scientific">Bemisia tabaci</name>
    <name type="common">Sweetpotato whitefly</name>
    <name type="synonym">Aleurodes tabaci</name>
    <dbReference type="NCBI Taxonomy" id="7038"/>
    <lineage>
        <taxon>Eukaryota</taxon>
        <taxon>Metazoa</taxon>
        <taxon>Ecdysozoa</taxon>
        <taxon>Arthropoda</taxon>
        <taxon>Hexapoda</taxon>
        <taxon>Insecta</taxon>
        <taxon>Pterygota</taxon>
        <taxon>Neoptera</taxon>
        <taxon>Paraneoptera</taxon>
        <taxon>Hemiptera</taxon>
        <taxon>Sternorrhyncha</taxon>
        <taxon>Aleyrodoidea</taxon>
        <taxon>Aleyrodidae</taxon>
        <taxon>Aleyrodinae</taxon>
        <taxon>Bemisia</taxon>
    </lineage>
</organism>
<evidence type="ECO:0000256" key="6">
    <source>
        <dbReference type="ARBA" id="ARBA00023136"/>
    </source>
</evidence>
<dbReference type="PANTHER" id="PTHR13353:SF5">
    <property type="entry name" value="TRANSMEMBRANE PROTEIN 19"/>
    <property type="match status" value="1"/>
</dbReference>
<evidence type="ECO:0000256" key="2">
    <source>
        <dbReference type="ARBA" id="ARBA00009012"/>
    </source>
</evidence>
<evidence type="ECO:0000256" key="5">
    <source>
        <dbReference type="ARBA" id="ARBA00022989"/>
    </source>
</evidence>
<dbReference type="EMBL" id="OU963864">
    <property type="protein sequence ID" value="CAH0386823.1"/>
    <property type="molecule type" value="Genomic_DNA"/>
</dbReference>
<gene>
    <name evidence="8" type="ORF">BEMITA_LOCUS5891</name>
</gene>
<keyword evidence="9" id="KW-1185">Reference proteome</keyword>
<protein>
    <recommendedName>
        <fullName evidence="3">Transmembrane protein 19</fullName>
    </recommendedName>
</protein>
<evidence type="ECO:0000256" key="4">
    <source>
        <dbReference type="ARBA" id="ARBA00022692"/>
    </source>
</evidence>
<evidence type="ECO:0000256" key="3">
    <source>
        <dbReference type="ARBA" id="ARBA00014258"/>
    </source>
</evidence>
<dbReference type="InterPro" id="IPR002794">
    <property type="entry name" value="DUF92_TMEM19"/>
</dbReference>
<feature type="transmembrane region" description="Helical" evidence="7">
    <location>
        <begin position="42"/>
        <end position="60"/>
    </location>
</feature>
<keyword evidence="5 7" id="KW-1133">Transmembrane helix</keyword>
<proteinExistence type="inferred from homology"/>
<sequence length="327" mass="35269">MAQILPIVLTLIAVPLSMLMWAGNLAFSFISYRGDNNEVIPPVRWLVATLVPLIIAAWGLKRKSLNKSGAFLGLFVGFILTLSSWAFLGCLLTFFVTSSRATKFRSKQKEKMEEDFKEGGQRNWVQVLCNSGMAVQLALFYILDSGCGERPINFSQDYRASWLSLGILGAIACSNGDTWASELGPVLGSSQPFLITSGKSVPKGTNGGVSWPGLLASAAGGAIVGLVHYLCLIYILDSVTIERSPPQWPLILAGVFGGFVGSLVDSLLGATLQYSGLNKKTHVIVERPGKDVVHISGSRLLDNHSVNLLSSIIMGLLTPRIANLFWP</sequence>
<evidence type="ECO:0000256" key="1">
    <source>
        <dbReference type="ARBA" id="ARBA00004141"/>
    </source>
</evidence>
<keyword evidence="6 7" id="KW-0472">Membrane</keyword>
<keyword evidence="4 7" id="KW-0812">Transmembrane</keyword>
<evidence type="ECO:0000313" key="9">
    <source>
        <dbReference type="Proteomes" id="UP001152759"/>
    </source>
</evidence>
<comment type="subcellular location">
    <subcellularLocation>
        <location evidence="1">Membrane</location>
        <topology evidence="1">Multi-pass membrane protein</topology>
    </subcellularLocation>
</comment>
<feature type="transmembrane region" description="Helical" evidence="7">
    <location>
        <begin position="72"/>
        <end position="96"/>
    </location>
</feature>
<feature type="transmembrane region" description="Helical" evidence="7">
    <location>
        <begin position="248"/>
        <end position="270"/>
    </location>
</feature>
<feature type="transmembrane region" description="Helical" evidence="7">
    <location>
        <begin position="213"/>
        <end position="236"/>
    </location>
</feature>
<comment type="similarity">
    <text evidence="2">Belongs to the TMEM19 family.</text>
</comment>
<dbReference type="PANTHER" id="PTHR13353">
    <property type="entry name" value="TRANSMEMBRANE PROTEIN 19"/>
    <property type="match status" value="1"/>
</dbReference>
<evidence type="ECO:0000256" key="7">
    <source>
        <dbReference type="SAM" id="Phobius"/>
    </source>
</evidence>
<name>A0A9P0AAL7_BEMTA</name>